<dbReference type="NCBIfam" id="NF047389">
    <property type="entry name" value="ATPase_Sll1717"/>
    <property type="match status" value="1"/>
</dbReference>
<gene>
    <name evidence="1" type="ORF">CPLFYP93_00039</name>
</gene>
<dbReference type="InterPro" id="IPR059206">
    <property type="entry name" value="Sll1717-like"/>
</dbReference>
<proteinExistence type="predicted"/>
<reference evidence="1" key="1">
    <citation type="submission" date="2019-11" db="EMBL/GenBank/DDBJ databases">
        <authorList>
            <person name="Feng L."/>
        </authorList>
    </citation>
    <scope>NUCLEOTIDE SEQUENCE</scope>
    <source>
        <strain evidence="1">CParaputrificumLFYP93</strain>
    </source>
</reference>
<evidence type="ECO:0008006" key="2">
    <source>
        <dbReference type="Google" id="ProtNLM"/>
    </source>
</evidence>
<sequence length="499" mass="58397">MERELYQNLGFKENPFSRFSAEEELEYLEDIFIHPKYYQTIYSDLQAGASRFIFGERGIGKSALMFKLKNQLENEKKFAILIDRYDEIPLKNNNKEFLLEVLKVLTTNFSIMILKNPFIIKSLNKYDKEKLAFFINTFFKSLSRTEFEEIYNKATSYKVKNIFKKFFNWLLLKPINITISGASEFISSTVSNSLGLNNPSREFYKSYIPELQLKHIEESKINIKILEYKRIKEFLNDLVGIIKKTGYDKAVIFFDKIDEYQELGGNIDLISEFLKEIISDTNLLYLNDLSLVFVLWNKIKGPLNTKGLRCDKFKARDITWTTDEIERILESRLKHFSIDSEKSVIINGIIKEKKYLDEIYNIANGSPRHLIMLLSSIYDEQAILDSNVNEFSNEAIERGMLNFIKNFDYHSIYPGKSTTKDYIVNVINKILKVGKVEFEIKDMVATYKISNQNASSIIQKMRNYALIDEIDNTGSKAKRYLIIEPKIKYLVNNKINKLE</sequence>
<evidence type="ECO:0000313" key="1">
    <source>
        <dbReference type="EMBL" id="VYU41634.1"/>
    </source>
</evidence>
<protein>
    <recommendedName>
        <fullName evidence="2">Orc1-like AAA ATPase domain-containing protein</fullName>
    </recommendedName>
</protein>
<dbReference type="RefSeq" id="WP_156561560.1">
    <property type="nucleotide sequence ID" value="NZ_CACRTV010000056.1"/>
</dbReference>
<dbReference type="EMBL" id="CACRTV010000056">
    <property type="protein sequence ID" value="VYU41634.1"/>
    <property type="molecule type" value="Genomic_DNA"/>
</dbReference>
<dbReference type="AlphaFoldDB" id="A0A6N3EPA7"/>
<dbReference type="SUPFAM" id="SSF52540">
    <property type="entry name" value="P-loop containing nucleoside triphosphate hydrolases"/>
    <property type="match status" value="1"/>
</dbReference>
<name>A0A6N3EPA7_9CLOT</name>
<accession>A0A6N3EPA7</accession>
<organism evidence="1">
    <name type="scientific">Clostridium paraputrificum</name>
    <dbReference type="NCBI Taxonomy" id="29363"/>
    <lineage>
        <taxon>Bacteria</taxon>
        <taxon>Bacillati</taxon>
        <taxon>Bacillota</taxon>
        <taxon>Clostridia</taxon>
        <taxon>Eubacteriales</taxon>
        <taxon>Clostridiaceae</taxon>
        <taxon>Clostridium</taxon>
    </lineage>
</organism>
<dbReference type="InterPro" id="IPR027417">
    <property type="entry name" value="P-loop_NTPase"/>
</dbReference>